<evidence type="ECO:0000256" key="4">
    <source>
        <dbReference type="RuleBase" id="RU003749"/>
    </source>
</evidence>
<dbReference type="Gene3D" id="3.30.750.24">
    <property type="entry name" value="STAS domain"/>
    <property type="match status" value="1"/>
</dbReference>
<accession>A0A923L5Q9</accession>
<evidence type="ECO:0000313" key="7">
    <source>
        <dbReference type="Proteomes" id="UP000637359"/>
    </source>
</evidence>
<dbReference type="PANTHER" id="PTHR33495:SF9">
    <property type="entry name" value="ANTI-SIGMA-B FACTOR ANTAGONIST"/>
    <property type="match status" value="1"/>
</dbReference>
<evidence type="ECO:0000256" key="1">
    <source>
        <dbReference type="ARBA" id="ARBA00009013"/>
    </source>
</evidence>
<sequence length="110" mass="12351">MNLQIQIDEGLDKSIVHLSGEIDVYTAPKLKDTLLPLLQQQGTSLEVDLSNVTYMDSTGLGVFVNALKLSKEYESQLTLINLQDRVFRLFQITGLHEIMDINSTIRGVDE</sequence>
<evidence type="ECO:0000256" key="3">
    <source>
        <dbReference type="ARBA" id="ARBA00024670"/>
    </source>
</evidence>
<protein>
    <recommendedName>
        <fullName evidence="4">Anti-sigma factor antagonist</fullName>
    </recommendedName>
</protein>
<organism evidence="6 7">
    <name type="scientific">Ornithinibacillus hominis</name>
    <dbReference type="NCBI Taxonomy" id="2763055"/>
    <lineage>
        <taxon>Bacteria</taxon>
        <taxon>Bacillati</taxon>
        <taxon>Bacillota</taxon>
        <taxon>Bacilli</taxon>
        <taxon>Bacillales</taxon>
        <taxon>Bacillaceae</taxon>
        <taxon>Ornithinibacillus</taxon>
    </lineage>
</organism>
<proteinExistence type="inferred from homology"/>
<dbReference type="InterPro" id="IPR002645">
    <property type="entry name" value="STAS_dom"/>
</dbReference>
<dbReference type="SUPFAM" id="SSF52091">
    <property type="entry name" value="SpoIIaa-like"/>
    <property type="match status" value="1"/>
</dbReference>
<evidence type="ECO:0000259" key="5">
    <source>
        <dbReference type="PROSITE" id="PS50801"/>
    </source>
</evidence>
<dbReference type="InterPro" id="IPR003658">
    <property type="entry name" value="Anti-sigma_ant"/>
</dbReference>
<dbReference type="CDD" id="cd07043">
    <property type="entry name" value="STAS_anti-anti-sigma_factors"/>
    <property type="match status" value="1"/>
</dbReference>
<dbReference type="NCBIfam" id="TIGR00377">
    <property type="entry name" value="ant_ant_sig"/>
    <property type="match status" value="1"/>
</dbReference>
<dbReference type="PANTHER" id="PTHR33495">
    <property type="entry name" value="ANTI-SIGMA FACTOR ANTAGONIST TM_1081-RELATED-RELATED"/>
    <property type="match status" value="1"/>
</dbReference>
<gene>
    <name evidence="6" type="ORF">H8S33_09180</name>
</gene>
<evidence type="ECO:0000313" key="6">
    <source>
        <dbReference type="EMBL" id="MBC5636990.1"/>
    </source>
</evidence>
<dbReference type="EMBL" id="JACOOL010000005">
    <property type="protein sequence ID" value="MBC5636990.1"/>
    <property type="molecule type" value="Genomic_DNA"/>
</dbReference>
<comment type="caution">
    <text evidence="6">The sequence shown here is derived from an EMBL/GenBank/DDBJ whole genome shotgun (WGS) entry which is preliminary data.</text>
</comment>
<dbReference type="PROSITE" id="PS50801">
    <property type="entry name" value="STAS"/>
    <property type="match status" value="1"/>
</dbReference>
<dbReference type="InterPro" id="IPR036513">
    <property type="entry name" value="STAS_dom_sf"/>
</dbReference>
<comment type="similarity">
    <text evidence="1 4">Belongs to the anti-sigma-factor antagonist family.</text>
</comment>
<dbReference type="RefSeq" id="WP_186869694.1">
    <property type="nucleotide sequence ID" value="NZ_JACOOL010000005.1"/>
</dbReference>
<dbReference type="GO" id="GO:0043856">
    <property type="term" value="F:anti-sigma factor antagonist activity"/>
    <property type="evidence" value="ECO:0007669"/>
    <property type="project" value="InterPro"/>
</dbReference>
<comment type="function">
    <text evidence="3">Positive regulator of sigma-B activity. Non-phosphorylated RsbV binds to RsbW, preventing its association with sigma-B. When phosphorylated, releases RsbW, which is then free to complex with and inactivate sigma-B.</text>
</comment>
<dbReference type="Pfam" id="PF01740">
    <property type="entry name" value="STAS"/>
    <property type="match status" value="1"/>
</dbReference>
<dbReference type="Proteomes" id="UP000637359">
    <property type="component" value="Unassembled WGS sequence"/>
</dbReference>
<reference evidence="6" key="1">
    <citation type="submission" date="2020-08" db="EMBL/GenBank/DDBJ databases">
        <title>Genome public.</title>
        <authorList>
            <person name="Liu C."/>
            <person name="Sun Q."/>
        </authorList>
    </citation>
    <scope>NUCLEOTIDE SEQUENCE</scope>
    <source>
        <strain evidence="6">BX22</strain>
    </source>
</reference>
<dbReference type="AlphaFoldDB" id="A0A923L5Q9"/>
<feature type="domain" description="STAS" evidence="5">
    <location>
        <begin position="3"/>
        <end position="110"/>
    </location>
</feature>
<name>A0A923L5Q9_9BACI</name>
<evidence type="ECO:0000256" key="2">
    <source>
        <dbReference type="ARBA" id="ARBA00022553"/>
    </source>
</evidence>
<keyword evidence="7" id="KW-1185">Reference proteome</keyword>
<keyword evidence="2" id="KW-0597">Phosphoprotein</keyword>